<dbReference type="AlphaFoldDB" id="A0A5C3MJI8"/>
<feature type="transmembrane region" description="Helical" evidence="5">
    <location>
        <begin position="16"/>
        <end position="34"/>
    </location>
</feature>
<reference evidence="7 8" key="1">
    <citation type="journal article" date="2019" name="Nat. Ecol. Evol.">
        <title>Megaphylogeny resolves global patterns of mushroom evolution.</title>
        <authorList>
            <person name="Varga T."/>
            <person name="Krizsan K."/>
            <person name="Foldi C."/>
            <person name="Dima B."/>
            <person name="Sanchez-Garcia M."/>
            <person name="Sanchez-Ramirez S."/>
            <person name="Szollosi G.J."/>
            <person name="Szarkandi J.G."/>
            <person name="Papp V."/>
            <person name="Albert L."/>
            <person name="Andreopoulos W."/>
            <person name="Angelini C."/>
            <person name="Antonin V."/>
            <person name="Barry K.W."/>
            <person name="Bougher N.L."/>
            <person name="Buchanan P."/>
            <person name="Buyck B."/>
            <person name="Bense V."/>
            <person name="Catcheside P."/>
            <person name="Chovatia M."/>
            <person name="Cooper J."/>
            <person name="Damon W."/>
            <person name="Desjardin D."/>
            <person name="Finy P."/>
            <person name="Geml J."/>
            <person name="Haridas S."/>
            <person name="Hughes K."/>
            <person name="Justo A."/>
            <person name="Karasinski D."/>
            <person name="Kautmanova I."/>
            <person name="Kiss B."/>
            <person name="Kocsube S."/>
            <person name="Kotiranta H."/>
            <person name="LaButti K.M."/>
            <person name="Lechner B.E."/>
            <person name="Liimatainen K."/>
            <person name="Lipzen A."/>
            <person name="Lukacs Z."/>
            <person name="Mihaltcheva S."/>
            <person name="Morgado L.N."/>
            <person name="Niskanen T."/>
            <person name="Noordeloos M.E."/>
            <person name="Ohm R.A."/>
            <person name="Ortiz-Santana B."/>
            <person name="Ovrebo C."/>
            <person name="Racz N."/>
            <person name="Riley R."/>
            <person name="Savchenko A."/>
            <person name="Shiryaev A."/>
            <person name="Soop K."/>
            <person name="Spirin V."/>
            <person name="Szebenyi C."/>
            <person name="Tomsovsky M."/>
            <person name="Tulloss R.E."/>
            <person name="Uehling J."/>
            <person name="Grigoriev I.V."/>
            <person name="Vagvolgyi C."/>
            <person name="Papp T."/>
            <person name="Martin F.M."/>
            <person name="Miettinen O."/>
            <person name="Hibbett D.S."/>
            <person name="Nagy L.G."/>
        </authorList>
    </citation>
    <scope>NUCLEOTIDE SEQUENCE [LARGE SCALE GENOMIC DNA]</scope>
    <source>
        <strain evidence="7 8">CBS 166.37</strain>
    </source>
</reference>
<evidence type="ECO:0000313" key="8">
    <source>
        <dbReference type="Proteomes" id="UP000308652"/>
    </source>
</evidence>
<evidence type="ECO:0000259" key="6">
    <source>
        <dbReference type="Pfam" id="PF00149"/>
    </source>
</evidence>
<keyword evidence="2 5" id="KW-0812">Transmembrane</keyword>
<proteinExistence type="predicted"/>
<dbReference type="Gene3D" id="3.60.21.10">
    <property type="match status" value="1"/>
</dbReference>
<dbReference type="PANTHER" id="PTHR13315">
    <property type="entry name" value="METALLO PHOSPHOESTERASE RELATED"/>
    <property type="match status" value="1"/>
</dbReference>
<dbReference type="GO" id="GO:0016020">
    <property type="term" value="C:membrane"/>
    <property type="evidence" value="ECO:0007669"/>
    <property type="project" value="UniProtKB-SubCell"/>
</dbReference>
<evidence type="ECO:0000313" key="7">
    <source>
        <dbReference type="EMBL" id="TFK44843.1"/>
    </source>
</evidence>
<evidence type="ECO:0000256" key="1">
    <source>
        <dbReference type="ARBA" id="ARBA00004141"/>
    </source>
</evidence>
<keyword evidence="3 5" id="KW-1133">Transmembrane helix</keyword>
<dbReference type="InterPro" id="IPR004843">
    <property type="entry name" value="Calcineurin-like_PHP"/>
</dbReference>
<feature type="domain" description="Calcineurin-like phosphoesterase" evidence="6">
    <location>
        <begin position="62"/>
        <end position="309"/>
    </location>
</feature>
<protein>
    <submittedName>
        <fullName evidence="7">Metallo-dependent phosphatase-like protein</fullName>
    </submittedName>
</protein>
<dbReference type="InterPro" id="IPR029052">
    <property type="entry name" value="Metallo-depent_PP-like"/>
</dbReference>
<feature type="transmembrane region" description="Helical" evidence="5">
    <location>
        <begin position="379"/>
        <end position="401"/>
    </location>
</feature>
<keyword evidence="4 5" id="KW-0472">Membrane</keyword>
<comment type="subcellular location">
    <subcellularLocation>
        <location evidence="1">Membrane</location>
        <topology evidence="1">Multi-pass membrane protein</topology>
    </subcellularLocation>
</comment>
<evidence type="ECO:0000256" key="2">
    <source>
        <dbReference type="ARBA" id="ARBA00022692"/>
    </source>
</evidence>
<accession>A0A5C3MJI8</accession>
<dbReference type="GO" id="GO:0016787">
    <property type="term" value="F:hydrolase activity"/>
    <property type="evidence" value="ECO:0007669"/>
    <property type="project" value="InterPro"/>
</dbReference>
<dbReference type="GO" id="GO:0006506">
    <property type="term" value="P:GPI anchor biosynthetic process"/>
    <property type="evidence" value="ECO:0007669"/>
    <property type="project" value="InterPro"/>
</dbReference>
<evidence type="ECO:0000256" key="3">
    <source>
        <dbReference type="ARBA" id="ARBA00022989"/>
    </source>
</evidence>
<dbReference type="Pfam" id="PF00149">
    <property type="entry name" value="Metallophos"/>
    <property type="match status" value="1"/>
</dbReference>
<dbReference type="SUPFAM" id="SSF56300">
    <property type="entry name" value="Metallo-dependent phosphatases"/>
    <property type="match status" value="1"/>
</dbReference>
<gene>
    <name evidence="7" type="ORF">BDQ12DRAFT_702188</name>
</gene>
<dbReference type="OrthoDB" id="5977743at2759"/>
<evidence type="ECO:0000256" key="5">
    <source>
        <dbReference type="SAM" id="Phobius"/>
    </source>
</evidence>
<feature type="transmembrane region" description="Helical" evidence="5">
    <location>
        <begin position="503"/>
        <end position="520"/>
    </location>
</feature>
<dbReference type="Proteomes" id="UP000308652">
    <property type="component" value="Unassembled WGS sequence"/>
</dbReference>
<evidence type="ECO:0000256" key="4">
    <source>
        <dbReference type="ARBA" id="ARBA00023136"/>
    </source>
</evidence>
<dbReference type="GO" id="GO:0005783">
    <property type="term" value="C:endoplasmic reticulum"/>
    <property type="evidence" value="ECO:0007669"/>
    <property type="project" value="TreeGrafter"/>
</dbReference>
<sequence>MAVFARGRRLVNNLRALWVLLILWYELGIFIYSVDRGCSWPDASFYSQNSPSANTDVQPYHILLVADPQILDHRSYPHRWAILTYLSRVFTDLNLLKNWKSALRTNPDAIIFLGDMMDGARFPMSDAEYERYYARFRRIFKVDSEIPQFFIPGNHDTGLAVNAPFTPHARSRYVSHFGEPNNAITVANHTLLLLDAPDIVEEDQRRVGAKATYKDWDAITGGTLDFVNDFMEQRDSLSIHEGRGDPVILFTHIPLHRPDGANCGPLRERGTIRHGIGPGYQNTLGKETSQFLLRALRPSLVFSGDDHDYCEYNHKLDLGQDRPIELIREVSVKSLSLAMGIRRPGFQLLSLAPVELSHNRGAGASHKDIPCALPDQLGIYIRAYLPFIFLSIIVLCGSNVLHHQRTRSRHKFRPVPQPARISTRRLHIRLELDIEEPYMEGEHDAGDPSRETFTKSTQARIGLWRATELLALAVGSICPCFNNVRRPGNPTLLISCWRDIRDVAAFPLVVFVVITWWTMIH</sequence>
<name>A0A5C3MJI8_9AGAR</name>
<dbReference type="InterPro" id="IPR033308">
    <property type="entry name" value="PGAP5/Cdc1/Ted1"/>
</dbReference>
<keyword evidence="8" id="KW-1185">Reference proteome</keyword>
<dbReference type="EMBL" id="ML213590">
    <property type="protein sequence ID" value="TFK44843.1"/>
    <property type="molecule type" value="Genomic_DNA"/>
</dbReference>
<dbReference type="PANTHER" id="PTHR13315:SF4">
    <property type="entry name" value="METALLOPHOSPHOESTERASE, ISOFORM E"/>
    <property type="match status" value="1"/>
</dbReference>
<dbReference type="STRING" id="68775.A0A5C3MJI8"/>
<organism evidence="7 8">
    <name type="scientific">Crucibulum laeve</name>
    <dbReference type="NCBI Taxonomy" id="68775"/>
    <lineage>
        <taxon>Eukaryota</taxon>
        <taxon>Fungi</taxon>
        <taxon>Dikarya</taxon>
        <taxon>Basidiomycota</taxon>
        <taxon>Agaricomycotina</taxon>
        <taxon>Agaricomycetes</taxon>
        <taxon>Agaricomycetidae</taxon>
        <taxon>Agaricales</taxon>
        <taxon>Agaricineae</taxon>
        <taxon>Nidulariaceae</taxon>
        <taxon>Crucibulum</taxon>
    </lineage>
</organism>